<sequence>MAQTGAVQTSSATTVPPTATAAHTASQQNVMLAQSPSFVYFDVSVNGRFVPALFDSGSTINIMSSQMAQQLKLHICRNFTLPIDTVSGHSRTDGRVDTQLTIGKMTMPVAIHIINDFPHELLIGSPEAKKFRLTVDMETSTVSQRVDEEVAIVNLTESSSIPFLQASHPIYARNRSEVGRIKGTAGARDDELLSSSSE</sequence>
<dbReference type="OrthoDB" id="7486164at2759"/>
<dbReference type="InterPro" id="IPR021109">
    <property type="entry name" value="Peptidase_aspartic_dom_sf"/>
</dbReference>
<feature type="region of interest" description="Disordered" evidence="1">
    <location>
        <begin position="1"/>
        <end position="20"/>
    </location>
</feature>
<feature type="compositionally biased region" description="Low complexity" evidence="1">
    <location>
        <begin position="7"/>
        <end position="20"/>
    </location>
</feature>
<dbReference type="GO" id="GO:0004190">
    <property type="term" value="F:aspartic-type endopeptidase activity"/>
    <property type="evidence" value="ECO:0007669"/>
    <property type="project" value="InterPro"/>
</dbReference>
<dbReference type="PROSITE" id="PS00141">
    <property type="entry name" value="ASP_PROTEASE"/>
    <property type="match status" value="1"/>
</dbReference>
<comment type="caution">
    <text evidence="2">The sequence shown here is derived from an EMBL/GenBank/DDBJ whole genome shotgun (WGS) entry which is preliminary data.</text>
</comment>
<protein>
    <submittedName>
        <fullName evidence="2">Uncharacterized protein</fullName>
    </submittedName>
</protein>
<dbReference type="EMBL" id="NCKV01007594">
    <property type="protein sequence ID" value="RWS22911.1"/>
    <property type="molecule type" value="Genomic_DNA"/>
</dbReference>
<dbReference type="SUPFAM" id="SSF50630">
    <property type="entry name" value="Acid proteases"/>
    <property type="match status" value="1"/>
</dbReference>
<dbReference type="Proteomes" id="UP000288716">
    <property type="component" value="Unassembled WGS sequence"/>
</dbReference>
<dbReference type="STRING" id="299467.A0A443S5Z4"/>
<gene>
    <name evidence="2" type="ORF">B4U80_14889</name>
</gene>
<dbReference type="VEuPathDB" id="VectorBase:LDEU009129"/>
<proteinExistence type="predicted"/>
<dbReference type="AlphaFoldDB" id="A0A443S5Z4"/>
<accession>A0A443S5Z4</accession>
<dbReference type="InterPro" id="IPR001969">
    <property type="entry name" value="Aspartic_peptidase_AS"/>
</dbReference>
<evidence type="ECO:0000256" key="1">
    <source>
        <dbReference type="SAM" id="MobiDB-lite"/>
    </source>
</evidence>
<reference evidence="2 3" key="1">
    <citation type="journal article" date="2018" name="Gigascience">
        <title>Genomes of trombidid mites reveal novel predicted allergens and laterally-transferred genes associated with secondary metabolism.</title>
        <authorList>
            <person name="Dong X."/>
            <person name="Chaisiri K."/>
            <person name="Xia D."/>
            <person name="Armstrong S.D."/>
            <person name="Fang Y."/>
            <person name="Donnelly M.J."/>
            <person name="Kadowaki T."/>
            <person name="McGarry J.W."/>
            <person name="Darby A.C."/>
            <person name="Makepeace B.L."/>
        </authorList>
    </citation>
    <scope>NUCLEOTIDE SEQUENCE [LARGE SCALE GENOMIC DNA]</scope>
    <source>
        <strain evidence="2">UoL-UT</strain>
    </source>
</reference>
<dbReference type="Pfam" id="PF13650">
    <property type="entry name" value="Asp_protease_2"/>
    <property type="match status" value="1"/>
</dbReference>
<organism evidence="2 3">
    <name type="scientific">Leptotrombidium deliense</name>
    <dbReference type="NCBI Taxonomy" id="299467"/>
    <lineage>
        <taxon>Eukaryota</taxon>
        <taxon>Metazoa</taxon>
        <taxon>Ecdysozoa</taxon>
        <taxon>Arthropoda</taxon>
        <taxon>Chelicerata</taxon>
        <taxon>Arachnida</taxon>
        <taxon>Acari</taxon>
        <taxon>Acariformes</taxon>
        <taxon>Trombidiformes</taxon>
        <taxon>Prostigmata</taxon>
        <taxon>Anystina</taxon>
        <taxon>Parasitengona</taxon>
        <taxon>Trombiculoidea</taxon>
        <taxon>Trombiculidae</taxon>
        <taxon>Leptotrombidium</taxon>
    </lineage>
</organism>
<evidence type="ECO:0000313" key="3">
    <source>
        <dbReference type="Proteomes" id="UP000288716"/>
    </source>
</evidence>
<name>A0A443S5Z4_9ACAR</name>
<dbReference type="Gene3D" id="2.40.70.10">
    <property type="entry name" value="Acid Proteases"/>
    <property type="match status" value="1"/>
</dbReference>
<keyword evidence="3" id="KW-1185">Reference proteome</keyword>
<dbReference type="GO" id="GO:0006508">
    <property type="term" value="P:proteolysis"/>
    <property type="evidence" value="ECO:0007669"/>
    <property type="project" value="InterPro"/>
</dbReference>
<dbReference type="CDD" id="cd00303">
    <property type="entry name" value="retropepsin_like"/>
    <property type="match status" value="1"/>
</dbReference>
<evidence type="ECO:0000313" key="2">
    <source>
        <dbReference type="EMBL" id="RWS22911.1"/>
    </source>
</evidence>